<evidence type="ECO:0000259" key="5">
    <source>
        <dbReference type="Pfam" id="PF17101"/>
    </source>
</evidence>
<dbReference type="PANTHER" id="PTHR24045:SF0">
    <property type="entry name" value="N-ACETYLGLUCOSAMINE-1-PHOSPHOTRANSFERASE SUBUNITS ALPHA_BETA"/>
    <property type="match status" value="1"/>
</dbReference>
<evidence type="ECO:0000259" key="6">
    <source>
        <dbReference type="Pfam" id="PF17102"/>
    </source>
</evidence>
<feature type="domain" description="Stealth protein CR4 conserved region 4" evidence="7">
    <location>
        <begin position="461"/>
        <end position="507"/>
    </location>
</feature>
<evidence type="ECO:0008006" key="10">
    <source>
        <dbReference type="Google" id="ProtNLM"/>
    </source>
</evidence>
<evidence type="ECO:0000259" key="4">
    <source>
        <dbReference type="Pfam" id="PF11380"/>
    </source>
</evidence>
<evidence type="ECO:0000259" key="7">
    <source>
        <dbReference type="Pfam" id="PF17103"/>
    </source>
</evidence>
<sequence>MIAGMKGKVARLLPQPVLQAAFDVIEGRTAAQRAVAGRIDKARTHGVRANLEPGYVPVRTAGGTVLARQVRRFSAVAAAQENAALAVAAAESAGVAYRLEPKAPGRGLRLVAAAEGLPLIARELRQLAETRALYLGGRDGTPAGLLRSARPDSWPLDVFEYRCVDGLVLSGSELACRIGPTGEALPPAGMDEVIDPVDIVYTWVDGEDPRWAREREAAWARIHPGTVNPHAANPERYRSHDELRYSLRSIDYYAPWVNRIFLVTAGQVPHWLDTGNPRITVVDHREIFPAEALPTFNSHAIEARLHRVPGLSEHFLYLNDDVFFGRRVGPERFFHGNGLAKFFLSEQRIPAGGTSAADLPVDSAAKRNRALLEERFGRTVSYKFKHAAHAQRVSTLQRIEQDFPSDHARTTRSPFRSPEDISIPSSLAHYYGYGIGAAVPGTIDYRFCDITEPSAPVKLLRLLRNRDADVFCLNETGPADVPAERQDAMLHDFLEAYFPVPGSFELGEE</sequence>
<accession>A0ABQ5MX89</accession>
<comment type="caution">
    <text evidence="8">The sequence shown here is derived from an EMBL/GenBank/DDBJ whole genome shotgun (WGS) entry which is preliminary data.</text>
</comment>
<feature type="domain" description="Stealth protein CR3 conserved region 3" evidence="6">
    <location>
        <begin position="385"/>
        <end position="433"/>
    </location>
</feature>
<gene>
    <name evidence="8" type="ORF">AHIS1636_30100</name>
</gene>
<protein>
    <recommendedName>
        <fullName evidence="10">Sugar phosphotransferase</fullName>
    </recommendedName>
</protein>
<evidence type="ECO:0000313" key="9">
    <source>
        <dbReference type="Proteomes" id="UP001209654"/>
    </source>
</evidence>
<evidence type="ECO:0000256" key="3">
    <source>
        <dbReference type="ARBA" id="ARBA00023169"/>
    </source>
</evidence>
<evidence type="ECO:0000256" key="2">
    <source>
        <dbReference type="ARBA" id="ARBA00022679"/>
    </source>
</evidence>
<dbReference type="Pfam" id="PF17103">
    <property type="entry name" value="Stealth_CR4"/>
    <property type="match status" value="1"/>
</dbReference>
<reference evidence="8 9" key="1">
    <citation type="journal article" date="2023" name="Int. J. Syst. Evol. Microbiol.">
        <title>Arthrobacter mangrovi sp. nov., an actinobacterium isolated from the rhizosphere of a mangrove.</title>
        <authorList>
            <person name="Hamada M."/>
            <person name="Saitou S."/>
            <person name="Enomoto N."/>
            <person name="Nanri K."/>
            <person name="Hidaka K."/>
            <person name="Miura T."/>
            <person name="Tamura T."/>
        </authorList>
    </citation>
    <scope>NUCLEOTIDE SEQUENCE [LARGE SCALE GENOMIC DNA]</scope>
    <source>
        <strain evidence="8 9">NBRC 112813</strain>
    </source>
</reference>
<dbReference type="Pfam" id="PF17101">
    <property type="entry name" value="Stealth_CR1"/>
    <property type="match status" value="1"/>
</dbReference>
<dbReference type="InterPro" id="IPR021520">
    <property type="entry name" value="Stealth_CR2"/>
</dbReference>
<dbReference type="InterPro" id="IPR031357">
    <property type="entry name" value="Stealth_CR3"/>
</dbReference>
<feature type="domain" description="Stealth protein CR2 conserved region 2" evidence="4">
    <location>
        <begin position="236"/>
        <end position="340"/>
    </location>
</feature>
<keyword evidence="9" id="KW-1185">Reference proteome</keyword>
<evidence type="ECO:0000313" key="8">
    <source>
        <dbReference type="EMBL" id="GLB68568.1"/>
    </source>
</evidence>
<feature type="domain" description="Stealth protein CR1 conserved region 1" evidence="5">
    <location>
        <begin position="196"/>
        <end position="218"/>
    </location>
</feature>
<keyword evidence="3" id="KW-0270">Exopolysaccharide synthesis</keyword>
<dbReference type="PANTHER" id="PTHR24045">
    <property type="match status" value="1"/>
</dbReference>
<dbReference type="RefSeq" id="WP_264796651.1">
    <property type="nucleotide sequence ID" value="NZ_BRVS01000018.1"/>
</dbReference>
<dbReference type="Pfam" id="PF11380">
    <property type="entry name" value="Stealth_CR2"/>
    <property type="match status" value="1"/>
</dbReference>
<dbReference type="Proteomes" id="UP001209654">
    <property type="component" value="Unassembled WGS sequence"/>
</dbReference>
<dbReference type="Pfam" id="PF17102">
    <property type="entry name" value="Stealth_CR3"/>
    <property type="match status" value="1"/>
</dbReference>
<evidence type="ECO:0000256" key="1">
    <source>
        <dbReference type="ARBA" id="ARBA00007583"/>
    </source>
</evidence>
<comment type="similarity">
    <text evidence="1">Belongs to the stealth family.</text>
</comment>
<dbReference type="InterPro" id="IPR031356">
    <property type="entry name" value="Stealth_CR4"/>
</dbReference>
<keyword evidence="2" id="KW-0808">Transferase</keyword>
<dbReference type="InterPro" id="IPR031358">
    <property type="entry name" value="Stealth_CR1"/>
</dbReference>
<dbReference type="InterPro" id="IPR047141">
    <property type="entry name" value="Stealth"/>
</dbReference>
<name>A0ABQ5MX89_9MICC</name>
<proteinExistence type="inferred from homology"/>
<dbReference type="EMBL" id="BRVS01000018">
    <property type="protein sequence ID" value="GLB68568.1"/>
    <property type="molecule type" value="Genomic_DNA"/>
</dbReference>
<organism evidence="8 9">
    <name type="scientific">Arthrobacter mangrovi</name>
    <dbReference type="NCBI Taxonomy" id="2966350"/>
    <lineage>
        <taxon>Bacteria</taxon>
        <taxon>Bacillati</taxon>
        <taxon>Actinomycetota</taxon>
        <taxon>Actinomycetes</taxon>
        <taxon>Micrococcales</taxon>
        <taxon>Micrococcaceae</taxon>
        <taxon>Arthrobacter</taxon>
    </lineage>
</organism>